<accession>A0A9N8K6J9</accession>
<keyword evidence="2" id="KW-1185">Reference proteome</keyword>
<name>A0A9N8K6J9_9PEZI</name>
<comment type="caution">
    <text evidence="1">The sequence shown here is derived from an EMBL/GenBank/DDBJ whole genome shotgun (WGS) entry which is preliminary data.</text>
</comment>
<dbReference type="OrthoDB" id="202825at2759"/>
<gene>
    <name evidence="1" type="ORF">AWRI4620_LOCUS156</name>
</gene>
<organism evidence="1 2">
    <name type="scientific">Aureobasidium uvarum</name>
    <dbReference type="NCBI Taxonomy" id="2773716"/>
    <lineage>
        <taxon>Eukaryota</taxon>
        <taxon>Fungi</taxon>
        <taxon>Dikarya</taxon>
        <taxon>Ascomycota</taxon>
        <taxon>Pezizomycotina</taxon>
        <taxon>Dothideomycetes</taxon>
        <taxon>Dothideomycetidae</taxon>
        <taxon>Dothideales</taxon>
        <taxon>Saccotheciaceae</taxon>
        <taxon>Aureobasidium</taxon>
    </lineage>
</organism>
<evidence type="ECO:0000313" key="1">
    <source>
        <dbReference type="EMBL" id="CAD0105901.1"/>
    </source>
</evidence>
<reference evidence="1" key="1">
    <citation type="submission" date="2020-06" db="EMBL/GenBank/DDBJ databases">
        <authorList>
            <person name="Onetto C."/>
        </authorList>
    </citation>
    <scope>NUCLEOTIDE SEQUENCE</scope>
</reference>
<protein>
    <submittedName>
        <fullName evidence="1">Uncharacterized protein</fullName>
    </submittedName>
</protein>
<evidence type="ECO:0000313" key="2">
    <source>
        <dbReference type="Proteomes" id="UP000745764"/>
    </source>
</evidence>
<dbReference type="AlphaFoldDB" id="A0A9N8K6J9"/>
<dbReference type="Proteomes" id="UP000745764">
    <property type="component" value="Unassembled WGS sequence"/>
</dbReference>
<proteinExistence type="predicted"/>
<sequence>MRHIHRVQALCRGRMWSTDSNELAYNLVQAMQALGLIIESLPRKVHVADTASKSVIAVARSCISVFNGLKRMDFLDSKDNFASHVVHACVCFFDVLFTSLEEGAAIQVRSRHSNQETSALQALSQLAKGLIENLRESAHTCRSHSYILEGAVYQLLHRLGEATHELLLDGPRNDSIEYEMQNLPVSDDKLLEAVMQTEMRIVLTSAPLLLDSLRKAVTDLRNMPFAGAARIRLQRTLVDRIFGPGTRGPDASQDVLSLPKALGEAPKAVEAVRTDDIQGKTDSFEAELWTLIGWDILGSEEDL</sequence>
<dbReference type="EMBL" id="CAINUL010000001">
    <property type="protein sequence ID" value="CAD0105901.1"/>
    <property type="molecule type" value="Genomic_DNA"/>
</dbReference>